<evidence type="ECO:0000313" key="3">
    <source>
        <dbReference type="Proteomes" id="UP001187343"/>
    </source>
</evidence>
<feature type="region of interest" description="Disordered" evidence="1">
    <location>
        <begin position="52"/>
        <end position="71"/>
    </location>
</feature>
<dbReference type="Proteomes" id="UP001187343">
    <property type="component" value="Unassembled WGS sequence"/>
</dbReference>
<keyword evidence="3" id="KW-1185">Reference proteome</keyword>
<name>A0AA88TYT2_9TELE</name>
<accession>A0AA88TYT2</accession>
<reference evidence="2" key="1">
    <citation type="submission" date="2023-08" db="EMBL/GenBank/DDBJ databases">
        <title>Chromosome-level Genome Assembly of mud carp (Cirrhinus molitorella).</title>
        <authorList>
            <person name="Liu H."/>
        </authorList>
    </citation>
    <scope>NUCLEOTIDE SEQUENCE</scope>
    <source>
        <strain evidence="2">Prfri</strain>
        <tissue evidence="2">Muscle</tissue>
    </source>
</reference>
<proteinExistence type="predicted"/>
<comment type="caution">
    <text evidence="2">The sequence shown here is derived from an EMBL/GenBank/DDBJ whole genome shotgun (WGS) entry which is preliminary data.</text>
</comment>
<evidence type="ECO:0000256" key="1">
    <source>
        <dbReference type="SAM" id="MobiDB-lite"/>
    </source>
</evidence>
<dbReference type="AlphaFoldDB" id="A0AA88TYT2"/>
<organism evidence="2 3">
    <name type="scientific">Cirrhinus molitorella</name>
    <name type="common">mud carp</name>
    <dbReference type="NCBI Taxonomy" id="172907"/>
    <lineage>
        <taxon>Eukaryota</taxon>
        <taxon>Metazoa</taxon>
        <taxon>Chordata</taxon>
        <taxon>Craniata</taxon>
        <taxon>Vertebrata</taxon>
        <taxon>Euteleostomi</taxon>
        <taxon>Actinopterygii</taxon>
        <taxon>Neopterygii</taxon>
        <taxon>Teleostei</taxon>
        <taxon>Ostariophysi</taxon>
        <taxon>Cypriniformes</taxon>
        <taxon>Cyprinidae</taxon>
        <taxon>Labeoninae</taxon>
        <taxon>Labeonini</taxon>
        <taxon>Cirrhinus</taxon>
    </lineage>
</organism>
<gene>
    <name evidence="2" type="ORF">Q8A67_000493</name>
</gene>
<feature type="compositionally biased region" description="Polar residues" evidence="1">
    <location>
        <begin position="59"/>
        <end position="71"/>
    </location>
</feature>
<sequence>MRRFQASWAGEEVLRYRSMNIWSSQNYNQEVFLTKRILWRPLLRLRMESLKRSPEAVKSASSCNASTSDAH</sequence>
<dbReference type="EMBL" id="JAUYZG010000001">
    <property type="protein sequence ID" value="KAK2916119.1"/>
    <property type="molecule type" value="Genomic_DNA"/>
</dbReference>
<protein>
    <submittedName>
        <fullName evidence="2">Uncharacterized protein</fullName>
    </submittedName>
</protein>
<evidence type="ECO:0000313" key="2">
    <source>
        <dbReference type="EMBL" id="KAK2916119.1"/>
    </source>
</evidence>